<dbReference type="CTD" id="219348"/>
<keyword evidence="2" id="KW-1185">Reference proteome</keyword>
<accession>A0A1S3WWS7</accession>
<proteinExistence type="predicted"/>
<dbReference type="Pfam" id="PF15205">
    <property type="entry name" value="PLAC9"/>
    <property type="match status" value="1"/>
</dbReference>
<dbReference type="InParanoid" id="A0A1S3WWS7"/>
<dbReference type="PANTHER" id="PTHR37355">
    <property type="entry name" value="PLACENTA-SPECIFIC PROTEIN 9"/>
    <property type="match status" value="1"/>
</dbReference>
<evidence type="ECO:0000313" key="3">
    <source>
        <dbReference type="RefSeq" id="XP_016050811.1"/>
    </source>
</evidence>
<dbReference type="PANTHER" id="PTHR37355:SF1">
    <property type="entry name" value="PLACENTA-SPECIFIC PROTEIN 9"/>
    <property type="match status" value="1"/>
</dbReference>
<name>A0A1S3WWS7_ERIEU</name>
<dbReference type="Proteomes" id="UP001652624">
    <property type="component" value="Chromosome 1"/>
</dbReference>
<dbReference type="AlphaFoldDB" id="A0A1S3WWS7"/>
<reference evidence="2" key="1">
    <citation type="submission" date="2025-05" db="UniProtKB">
        <authorList>
            <consortium name="RefSeq"/>
        </authorList>
    </citation>
    <scope>NUCLEOTIDE SEQUENCE [LARGE SCALE GENOMIC DNA]</scope>
</reference>
<dbReference type="OrthoDB" id="9937406at2759"/>
<gene>
    <name evidence="3" type="primary">PLAC9</name>
</gene>
<sequence length="110" mass="11718">MHPLLCALAGLALLRAAGAFAAAEPFGPSARSRGCDRYMAAQERLNVIGETVEKTVEHLEAEVKGLLGQLEELAWNLPPGSSSPAPDFLEDSERLRSLLSTMGRGEEPSS</sequence>
<dbReference type="STRING" id="9365.ENSEEUP00000008364"/>
<dbReference type="InterPro" id="IPR027941">
    <property type="entry name" value="PLAC9"/>
</dbReference>
<reference evidence="3" key="2">
    <citation type="submission" date="2025-08" db="UniProtKB">
        <authorList>
            <consortium name="RefSeq"/>
        </authorList>
    </citation>
    <scope>IDENTIFICATION</scope>
</reference>
<evidence type="ECO:0000256" key="1">
    <source>
        <dbReference type="SAM" id="SignalP"/>
    </source>
</evidence>
<dbReference type="GeneID" id="107523740"/>
<organism evidence="2 3">
    <name type="scientific">Erinaceus europaeus</name>
    <name type="common">Western European hedgehog</name>
    <dbReference type="NCBI Taxonomy" id="9365"/>
    <lineage>
        <taxon>Eukaryota</taxon>
        <taxon>Metazoa</taxon>
        <taxon>Chordata</taxon>
        <taxon>Craniata</taxon>
        <taxon>Vertebrata</taxon>
        <taxon>Euteleostomi</taxon>
        <taxon>Mammalia</taxon>
        <taxon>Eutheria</taxon>
        <taxon>Laurasiatheria</taxon>
        <taxon>Eulipotyphla</taxon>
        <taxon>Erinaceidae</taxon>
        <taxon>Erinaceinae</taxon>
        <taxon>Erinaceus</taxon>
    </lineage>
</organism>
<keyword evidence="1" id="KW-0732">Signal</keyword>
<feature type="signal peptide" evidence="1">
    <location>
        <begin position="1"/>
        <end position="19"/>
    </location>
</feature>
<dbReference type="RefSeq" id="XP_016050811.1">
    <property type="nucleotide sequence ID" value="XM_016195325.2"/>
</dbReference>
<evidence type="ECO:0000313" key="2">
    <source>
        <dbReference type="Proteomes" id="UP001652624"/>
    </source>
</evidence>
<dbReference type="FunCoup" id="A0A1S3WWS7">
    <property type="interactions" value="20"/>
</dbReference>
<feature type="chain" id="PRO_5010317509" evidence="1">
    <location>
        <begin position="20"/>
        <end position="110"/>
    </location>
</feature>
<protein>
    <submittedName>
        <fullName evidence="3">Placenta-specific protein 9</fullName>
    </submittedName>
</protein>